<keyword evidence="8" id="KW-0902">Two-component regulatory system</keyword>
<gene>
    <name evidence="11" type="ORF">VK70_21240</name>
</gene>
<evidence type="ECO:0000256" key="1">
    <source>
        <dbReference type="ARBA" id="ARBA00000085"/>
    </source>
</evidence>
<reference evidence="11 12" key="1">
    <citation type="submission" date="2015-03" db="EMBL/GenBank/DDBJ databases">
        <authorList>
            <person name="Abdul Halim M."/>
        </authorList>
    </citation>
    <scope>NUCLEOTIDE SEQUENCE [LARGE SCALE GENOMIC DNA]</scope>
    <source>
        <strain evidence="11 12">ATCC 35681</strain>
    </source>
</reference>
<dbReference type="InterPro" id="IPR005467">
    <property type="entry name" value="His_kinase_dom"/>
</dbReference>
<name>A0A0F7FDT9_PAEDU</name>
<feature type="transmembrane region" description="Helical" evidence="9">
    <location>
        <begin position="129"/>
        <end position="152"/>
    </location>
</feature>
<dbReference type="InterPro" id="IPR004358">
    <property type="entry name" value="Sig_transdc_His_kin-like_C"/>
</dbReference>
<dbReference type="SMART" id="SM00387">
    <property type="entry name" value="HATPase_c"/>
    <property type="match status" value="1"/>
</dbReference>
<dbReference type="GO" id="GO:0000160">
    <property type="term" value="P:phosphorelay signal transduction system"/>
    <property type="evidence" value="ECO:0007669"/>
    <property type="project" value="UniProtKB-KW"/>
</dbReference>
<reference evidence="11 12" key="2">
    <citation type="journal article" date="2016" name="Genome Announc.">
        <title>Genome Sequence of a Gram-Positive Diazotroph, Paenibacillus durus Type Strain ATCC 35681.</title>
        <authorList>
            <person name="Halim M.A."/>
            <person name="Rahman A.Y."/>
            <person name="Sim K.S."/>
            <person name="Yam H.C."/>
            <person name="Rahim A.A."/>
            <person name="Ghazali A.H."/>
            <person name="Najimudin N."/>
        </authorList>
    </citation>
    <scope>NUCLEOTIDE SEQUENCE [LARGE SCALE GENOMIC DNA]</scope>
    <source>
        <strain evidence="11 12">ATCC 35681</strain>
    </source>
</reference>
<feature type="transmembrane region" description="Helical" evidence="9">
    <location>
        <begin position="193"/>
        <end position="215"/>
    </location>
</feature>
<evidence type="ECO:0000313" key="11">
    <source>
        <dbReference type="EMBL" id="AKG36728.1"/>
    </source>
</evidence>
<feature type="domain" description="Histidine kinase" evidence="10">
    <location>
        <begin position="243"/>
        <end position="455"/>
    </location>
</feature>
<dbReference type="Proteomes" id="UP000034189">
    <property type="component" value="Chromosome"/>
</dbReference>
<keyword evidence="4" id="KW-0808">Transferase</keyword>
<dbReference type="InterPro" id="IPR003594">
    <property type="entry name" value="HATPase_dom"/>
</dbReference>
<dbReference type="PROSITE" id="PS50109">
    <property type="entry name" value="HIS_KIN"/>
    <property type="match status" value="1"/>
</dbReference>
<comment type="catalytic activity">
    <reaction evidence="1">
        <text>ATP + protein L-histidine = ADP + protein N-phospho-L-histidine.</text>
        <dbReference type="EC" id="2.7.13.3"/>
    </reaction>
</comment>
<keyword evidence="3" id="KW-0597">Phosphoprotein</keyword>
<dbReference type="RefSeq" id="WP_025693929.1">
    <property type="nucleotide sequence ID" value="NZ_ASQQ01000041.1"/>
</dbReference>
<keyword evidence="9" id="KW-0472">Membrane</keyword>
<organism evidence="11 12">
    <name type="scientific">Paenibacillus durus ATCC 35681</name>
    <dbReference type="NCBI Taxonomy" id="1333534"/>
    <lineage>
        <taxon>Bacteria</taxon>
        <taxon>Bacillati</taxon>
        <taxon>Bacillota</taxon>
        <taxon>Bacilli</taxon>
        <taxon>Bacillales</taxon>
        <taxon>Paenibacillaceae</taxon>
        <taxon>Paenibacillus</taxon>
    </lineage>
</organism>
<feature type="transmembrane region" description="Helical" evidence="9">
    <location>
        <begin position="164"/>
        <end position="181"/>
    </location>
</feature>
<dbReference type="InterPro" id="IPR036890">
    <property type="entry name" value="HATPase_C_sf"/>
</dbReference>
<dbReference type="EC" id="2.7.13.3" evidence="2"/>
<dbReference type="Gene3D" id="3.30.565.10">
    <property type="entry name" value="Histidine kinase-like ATPase, C-terminal domain"/>
    <property type="match status" value="1"/>
</dbReference>
<dbReference type="OrthoDB" id="9121833at2"/>
<evidence type="ECO:0000256" key="5">
    <source>
        <dbReference type="ARBA" id="ARBA00022741"/>
    </source>
</evidence>
<dbReference type="SUPFAM" id="SSF55874">
    <property type="entry name" value="ATPase domain of HSP90 chaperone/DNA topoisomerase II/histidine kinase"/>
    <property type="match status" value="1"/>
</dbReference>
<dbReference type="PATRIC" id="fig|1333534.5.peg.4661"/>
<dbReference type="HOGENOM" id="CLU_047800_0_0_9"/>
<keyword evidence="6" id="KW-0418">Kinase</keyword>
<dbReference type="GO" id="GO:0004673">
    <property type="term" value="F:protein histidine kinase activity"/>
    <property type="evidence" value="ECO:0007669"/>
    <property type="project" value="UniProtKB-EC"/>
</dbReference>
<evidence type="ECO:0000256" key="4">
    <source>
        <dbReference type="ARBA" id="ARBA00022679"/>
    </source>
</evidence>
<accession>A0A0F7FDT9</accession>
<evidence type="ECO:0000256" key="9">
    <source>
        <dbReference type="SAM" id="Phobius"/>
    </source>
</evidence>
<evidence type="ECO:0000256" key="3">
    <source>
        <dbReference type="ARBA" id="ARBA00022553"/>
    </source>
</evidence>
<dbReference type="Pfam" id="PF02518">
    <property type="entry name" value="HATPase_c"/>
    <property type="match status" value="1"/>
</dbReference>
<protein>
    <recommendedName>
        <fullName evidence="2">histidine kinase</fullName>
        <ecNumber evidence="2">2.7.13.3</ecNumber>
    </recommendedName>
</protein>
<feature type="transmembrane region" description="Helical" evidence="9">
    <location>
        <begin position="104"/>
        <end position="123"/>
    </location>
</feature>
<keyword evidence="7" id="KW-0067">ATP-binding</keyword>
<keyword evidence="5" id="KW-0547">Nucleotide-binding</keyword>
<proteinExistence type="predicted"/>
<dbReference type="GO" id="GO:0005524">
    <property type="term" value="F:ATP binding"/>
    <property type="evidence" value="ECO:0007669"/>
    <property type="project" value="UniProtKB-KW"/>
</dbReference>
<evidence type="ECO:0000256" key="7">
    <source>
        <dbReference type="ARBA" id="ARBA00022840"/>
    </source>
</evidence>
<sequence>MSFIFFFSFIIGTVLLVTRSKENKSIRWLALCNYCASIGALSDVLKDETIPAFKNNGIQETVIFFLHELSIYFQFLGQSIAPYAVLMYAITFAKVTHSKNKNRLAIVLFIPVILMIFRTKFYPELDLDFMFLLIWCTPYYFVATYLIFRSWFSEKNQTIKKSKFNALVIVIPSYLGVYIFNNIPAAFKIKNETFLMTLPVIFGVGYLLFVIYVFLSGVFGLKVKVEQQALDRSLQIMSSGTAVLNHTIKNEIHKIKFFFLIAQEAAEKKDLIEAKEAIESALPAIEHIDHMIERIKSKTEEIVLREDQHNLNDIILSSVQGFEGVIKAQKIQIEVSLLEDVEMECDDVLLGEVIKNLLNNAIEAINPGDQGLIKVKLYRIKTEIALEIEDSGIGISNGELTRIMEPFFSTKKNSKNHGLGLSFCYNVMKAHQGTVAITSDEGIGTSVVLHFPKKRIVTSA</sequence>
<dbReference type="PANTHER" id="PTHR43065">
    <property type="entry name" value="SENSOR HISTIDINE KINASE"/>
    <property type="match status" value="1"/>
</dbReference>
<evidence type="ECO:0000256" key="2">
    <source>
        <dbReference type="ARBA" id="ARBA00012438"/>
    </source>
</evidence>
<evidence type="ECO:0000256" key="8">
    <source>
        <dbReference type="ARBA" id="ARBA00023012"/>
    </source>
</evidence>
<dbReference type="PRINTS" id="PR00344">
    <property type="entry name" value="BCTRLSENSOR"/>
</dbReference>
<dbReference type="EMBL" id="CP011114">
    <property type="protein sequence ID" value="AKG36728.1"/>
    <property type="molecule type" value="Genomic_DNA"/>
</dbReference>
<evidence type="ECO:0000313" key="12">
    <source>
        <dbReference type="Proteomes" id="UP000034189"/>
    </source>
</evidence>
<evidence type="ECO:0000259" key="10">
    <source>
        <dbReference type="PROSITE" id="PS50109"/>
    </source>
</evidence>
<dbReference type="AlphaFoldDB" id="A0A0F7FDT9"/>
<keyword evidence="9" id="KW-1133">Transmembrane helix</keyword>
<dbReference type="PANTHER" id="PTHR43065:SF10">
    <property type="entry name" value="PEROXIDE STRESS-ACTIVATED HISTIDINE KINASE MAK3"/>
    <property type="match status" value="1"/>
</dbReference>
<feature type="transmembrane region" description="Helical" evidence="9">
    <location>
        <begin position="71"/>
        <end position="92"/>
    </location>
</feature>
<evidence type="ECO:0000256" key="6">
    <source>
        <dbReference type="ARBA" id="ARBA00022777"/>
    </source>
</evidence>
<keyword evidence="9" id="KW-0812">Transmembrane</keyword>